<reference evidence="1 2" key="1">
    <citation type="submission" date="2016-05" db="EMBL/GenBank/DDBJ databases">
        <title>Single-cell genome of chain-forming Candidatus Thiomargarita nelsonii and comparison to other large sulfur-oxidizing bacteria.</title>
        <authorList>
            <person name="Winkel M."/>
            <person name="Salman V."/>
            <person name="Woyke T."/>
            <person name="Schulz-Vogt H."/>
            <person name="Richter M."/>
            <person name="Flood B."/>
            <person name="Bailey J."/>
            <person name="Amann R."/>
            <person name="Mussmann M."/>
        </authorList>
    </citation>
    <scope>NUCLEOTIDE SEQUENCE [LARGE SCALE GENOMIC DNA]</scope>
    <source>
        <strain evidence="1 2">THI036</strain>
    </source>
</reference>
<sequence>MTKFVFRYALSFVVDRQYNLVFILGDTNFNLRLRIRIFDRVADQIIHHLLNP</sequence>
<name>A0A176RVZ2_9GAMM</name>
<comment type="caution">
    <text evidence="1">The sequence shown here is derived from an EMBL/GenBank/DDBJ whole genome shotgun (WGS) entry which is preliminary data.</text>
</comment>
<proteinExistence type="predicted"/>
<gene>
    <name evidence="1" type="ORF">THIOM_004387</name>
</gene>
<keyword evidence="2" id="KW-1185">Reference proteome</keyword>
<evidence type="ECO:0000313" key="1">
    <source>
        <dbReference type="EMBL" id="OAD19942.1"/>
    </source>
</evidence>
<organism evidence="1 2">
    <name type="scientific">Candidatus Thiomargarita nelsonii</name>
    <dbReference type="NCBI Taxonomy" id="1003181"/>
    <lineage>
        <taxon>Bacteria</taxon>
        <taxon>Pseudomonadati</taxon>
        <taxon>Pseudomonadota</taxon>
        <taxon>Gammaproteobacteria</taxon>
        <taxon>Thiotrichales</taxon>
        <taxon>Thiotrichaceae</taxon>
        <taxon>Thiomargarita</taxon>
    </lineage>
</organism>
<dbReference type="EMBL" id="LUTY01002604">
    <property type="protein sequence ID" value="OAD19942.1"/>
    <property type="molecule type" value="Genomic_DNA"/>
</dbReference>
<evidence type="ECO:0000313" key="2">
    <source>
        <dbReference type="Proteomes" id="UP000076962"/>
    </source>
</evidence>
<protein>
    <submittedName>
        <fullName evidence="1">Uncharacterized protein</fullName>
    </submittedName>
</protein>
<accession>A0A176RVZ2</accession>
<dbReference type="AlphaFoldDB" id="A0A176RVZ2"/>
<dbReference type="Proteomes" id="UP000076962">
    <property type="component" value="Unassembled WGS sequence"/>
</dbReference>